<feature type="domain" description="Mycothiol-dependent maleylpyruvate isomerase metal-binding" evidence="1">
    <location>
        <begin position="10"/>
        <end position="97"/>
    </location>
</feature>
<keyword evidence="3" id="KW-1185">Reference proteome</keyword>
<dbReference type="Proteomes" id="UP000503540">
    <property type="component" value="Chromosome"/>
</dbReference>
<evidence type="ECO:0000313" key="2">
    <source>
        <dbReference type="EMBL" id="QIS14114.1"/>
    </source>
</evidence>
<organism evidence="2 3">
    <name type="scientific">Nocardia arthritidis</name>
    <dbReference type="NCBI Taxonomy" id="228602"/>
    <lineage>
        <taxon>Bacteria</taxon>
        <taxon>Bacillati</taxon>
        <taxon>Actinomycetota</taxon>
        <taxon>Actinomycetes</taxon>
        <taxon>Mycobacteriales</taxon>
        <taxon>Nocardiaceae</taxon>
        <taxon>Nocardia</taxon>
    </lineage>
</organism>
<dbReference type="InterPro" id="IPR034660">
    <property type="entry name" value="DinB/YfiT-like"/>
</dbReference>
<dbReference type="Gene3D" id="1.20.120.450">
    <property type="entry name" value="dinb family like domain"/>
    <property type="match status" value="1"/>
</dbReference>
<sequence length="262" mass="29531">MPNTPKMEIVRAERDNLLALCKQLSPEEWSAPSDCAGWTVQDVIAHLASIAHGGLVPWQLAKGKTGDEINEKMVAARRGRSSAEILREFELWTGRFVKAVGFLQLPVLRDIPVPLPGIGRYPIGMLANSTVFDVYLHMRYDILTPVGPVDRRVPEPPAGAVETILEWIRLGLPQMCREKLLWLKDPVVLELTGPEGAVWRVQPRPGRIAEVIRDDSAMAPARITTRADDFIVWSTRRRDWREFTVKLEGEIAERFCDSVHIV</sequence>
<evidence type="ECO:0000259" key="1">
    <source>
        <dbReference type="Pfam" id="PF11716"/>
    </source>
</evidence>
<dbReference type="AlphaFoldDB" id="A0A6G9YLN0"/>
<protein>
    <submittedName>
        <fullName evidence="2">Maleylpyruvate isomerase family mycothiol-dependent enzyme</fullName>
    </submittedName>
</protein>
<dbReference type="KEGG" id="nah:F5544_31365"/>
<proteinExistence type="predicted"/>
<dbReference type="InterPro" id="IPR024344">
    <property type="entry name" value="MDMPI_metal-binding"/>
</dbReference>
<dbReference type="InterPro" id="IPR017517">
    <property type="entry name" value="Maleyloyr_isom"/>
</dbReference>
<accession>A0A6G9YLN0</accession>
<keyword evidence="2" id="KW-0670">Pyruvate</keyword>
<keyword evidence="2" id="KW-0413">Isomerase</keyword>
<dbReference type="SUPFAM" id="SSF109854">
    <property type="entry name" value="DinB/YfiT-like putative metalloenzymes"/>
    <property type="match status" value="1"/>
</dbReference>
<dbReference type="GO" id="GO:0016853">
    <property type="term" value="F:isomerase activity"/>
    <property type="evidence" value="ECO:0007669"/>
    <property type="project" value="UniProtKB-KW"/>
</dbReference>
<gene>
    <name evidence="2" type="ORF">F5544_31365</name>
</gene>
<evidence type="ECO:0000313" key="3">
    <source>
        <dbReference type="Proteomes" id="UP000503540"/>
    </source>
</evidence>
<dbReference type="Pfam" id="PF11716">
    <property type="entry name" value="MDMPI_N"/>
    <property type="match status" value="1"/>
</dbReference>
<dbReference type="GO" id="GO:0046872">
    <property type="term" value="F:metal ion binding"/>
    <property type="evidence" value="ECO:0007669"/>
    <property type="project" value="InterPro"/>
</dbReference>
<dbReference type="NCBIfam" id="TIGR03083">
    <property type="entry name" value="maleylpyruvate isomerase family mycothiol-dependent enzyme"/>
    <property type="match status" value="1"/>
</dbReference>
<name>A0A6G9YLN0_9NOCA</name>
<reference evidence="2 3" key="1">
    <citation type="journal article" date="2019" name="ACS Chem. Biol.">
        <title>Identification and Mobilization of a Cryptic Antibiotic Biosynthesis Gene Locus from a Human-Pathogenic Nocardia Isolate.</title>
        <authorList>
            <person name="Herisse M."/>
            <person name="Ishida K."/>
            <person name="Porter J.L."/>
            <person name="Howden B."/>
            <person name="Hertweck C."/>
            <person name="Stinear T.P."/>
            <person name="Pidot S.J."/>
        </authorList>
    </citation>
    <scope>NUCLEOTIDE SEQUENCE [LARGE SCALE GENOMIC DNA]</scope>
    <source>
        <strain evidence="2 3">AUSMDU00012717</strain>
    </source>
</reference>
<dbReference type="EMBL" id="CP046172">
    <property type="protein sequence ID" value="QIS14114.1"/>
    <property type="molecule type" value="Genomic_DNA"/>
</dbReference>